<dbReference type="Proteomes" id="UP000439123">
    <property type="component" value="Unassembled WGS sequence"/>
</dbReference>
<evidence type="ECO:0000259" key="2">
    <source>
        <dbReference type="Pfam" id="PF12697"/>
    </source>
</evidence>
<evidence type="ECO:0000313" key="4">
    <source>
        <dbReference type="Proteomes" id="UP000439123"/>
    </source>
</evidence>
<evidence type="ECO:0000256" key="1">
    <source>
        <dbReference type="ARBA" id="ARBA00022801"/>
    </source>
</evidence>
<dbReference type="Pfam" id="PF12697">
    <property type="entry name" value="Abhydrolase_6"/>
    <property type="match status" value="1"/>
</dbReference>
<dbReference type="EMBL" id="CABWLC010000006">
    <property type="protein sequence ID" value="VXA82668.1"/>
    <property type="molecule type" value="Genomic_DNA"/>
</dbReference>
<dbReference type="InterPro" id="IPR000073">
    <property type="entry name" value="AB_hydrolase_1"/>
</dbReference>
<dbReference type="InterPro" id="IPR029058">
    <property type="entry name" value="AB_hydrolase_fold"/>
</dbReference>
<name>A0A653KTX3_AERVE</name>
<organism evidence="3 4">
    <name type="scientific">Aeromonas veronii</name>
    <dbReference type="NCBI Taxonomy" id="654"/>
    <lineage>
        <taxon>Bacteria</taxon>
        <taxon>Pseudomonadati</taxon>
        <taxon>Pseudomonadota</taxon>
        <taxon>Gammaproteobacteria</taxon>
        <taxon>Aeromonadales</taxon>
        <taxon>Aeromonadaceae</taxon>
        <taxon>Aeromonas</taxon>
    </lineage>
</organism>
<evidence type="ECO:0000313" key="3">
    <source>
        <dbReference type="EMBL" id="VXA82668.1"/>
    </source>
</evidence>
<protein>
    <submittedName>
        <fullName evidence="3">Putative esterase</fullName>
    </submittedName>
</protein>
<reference evidence="3 4" key="1">
    <citation type="submission" date="2019-10" db="EMBL/GenBank/DDBJ databases">
        <authorList>
            <person name="Karimi E."/>
        </authorList>
    </citation>
    <scope>NUCLEOTIDE SEQUENCE [LARGE SCALE GENOMIC DNA]</scope>
    <source>
        <strain evidence="3">Aeromonas sp. 8C</strain>
    </source>
</reference>
<keyword evidence="1" id="KW-0378">Hydrolase</keyword>
<accession>A0A653KTX3</accession>
<dbReference type="Gene3D" id="3.40.50.1820">
    <property type="entry name" value="alpha/beta hydrolase"/>
    <property type="match status" value="1"/>
</dbReference>
<gene>
    <name evidence="3" type="primary">ybfF</name>
    <name evidence="3" type="ORF">AERO8C_140138</name>
</gene>
<dbReference type="AlphaFoldDB" id="A0A653KTX3"/>
<dbReference type="InterPro" id="IPR000639">
    <property type="entry name" value="Epox_hydrolase-like"/>
</dbReference>
<dbReference type="SUPFAM" id="SSF53474">
    <property type="entry name" value="alpha/beta-Hydrolases"/>
    <property type="match status" value="1"/>
</dbReference>
<dbReference type="PRINTS" id="PR00111">
    <property type="entry name" value="ABHYDROLASE"/>
</dbReference>
<dbReference type="PANTHER" id="PTHR46118">
    <property type="entry name" value="PROTEIN ABHD11"/>
    <property type="match status" value="1"/>
</dbReference>
<dbReference type="PRINTS" id="PR00412">
    <property type="entry name" value="EPOXHYDRLASE"/>
</dbReference>
<dbReference type="PANTHER" id="PTHR46118:SF4">
    <property type="entry name" value="PROTEIN ABHD11"/>
    <property type="match status" value="1"/>
</dbReference>
<feature type="domain" description="AB hydrolase-1" evidence="2">
    <location>
        <begin position="18"/>
        <end position="249"/>
    </location>
</feature>
<proteinExistence type="predicted"/>
<sequence>MQQNSILNFKEQGQGPAVILIHGLFGSLDNLGLLARALCEQYRVISVDLRNHGASFHSSEMSYPAQAADILALMDHLELDQAAIVGHSMGGKVAMQVAKLAPERVTKLVVADMAPVAYPHSRHQNVFAGLNATLRTPPQSRSEAEAMLAQHIELAGVRQFLLKSFARGEHGWGWRFDVPALEQNYANIMGWPEDDRRFEGPVLFIKGGDSDYMQPQYSETALAQFSAAKVRVIAGTGHWLHAEKPALFNKLVVDFLSTGG</sequence>
<dbReference type="GO" id="GO:0016787">
    <property type="term" value="F:hydrolase activity"/>
    <property type="evidence" value="ECO:0007669"/>
    <property type="project" value="UniProtKB-KW"/>
</dbReference>